<proteinExistence type="predicted"/>
<dbReference type="Pfam" id="PF04949">
    <property type="entry name" value="Transcrip_act"/>
    <property type="match status" value="1"/>
</dbReference>
<protein>
    <submittedName>
        <fullName evidence="1">(rape) hypothetical protein</fullName>
    </submittedName>
</protein>
<reference evidence="1" key="1">
    <citation type="submission" date="2021-01" db="EMBL/GenBank/DDBJ databases">
        <authorList>
            <consortium name="Genoscope - CEA"/>
            <person name="William W."/>
        </authorList>
    </citation>
    <scope>NUCLEOTIDE SEQUENCE</scope>
</reference>
<dbReference type="InterPro" id="IPR007033">
    <property type="entry name" value="GORAB"/>
</dbReference>
<dbReference type="AlphaFoldDB" id="A0A816LU73"/>
<dbReference type="Proteomes" id="UP001295469">
    <property type="component" value="Chromosome C07"/>
</dbReference>
<name>A0A816LU73_BRANA</name>
<organism evidence="1">
    <name type="scientific">Brassica napus</name>
    <name type="common">Rape</name>
    <dbReference type="NCBI Taxonomy" id="3708"/>
    <lineage>
        <taxon>Eukaryota</taxon>
        <taxon>Viridiplantae</taxon>
        <taxon>Streptophyta</taxon>
        <taxon>Embryophyta</taxon>
        <taxon>Tracheophyta</taxon>
        <taxon>Spermatophyta</taxon>
        <taxon>Magnoliopsida</taxon>
        <taxon>eudicotyledons</taxon>
        <taxon>Gunneridae</taxon>
        <taxon>Pentapetalae</taxon>
        <taxon>rosids</taxon>
        <taxon>malvids</taxon>
        <taxon>Brassicales</taxon>
        <taxon>Brassicaceae</taxon>
        <taxon>Brassiceae</taxon>
        <taxon>Brassica</taxon>
    </lineage>
</organism>
<gene>
    <name evidence="1" type="ORF">DARMORV10_C07P02810.1</name>
</gene>
<feature type="non-terminal residue" evidence="1">
    <location>
        <position position="1"/>
    </location>
</feature>
<evidence type="ECO:0000313" key="1">
    <source>
        <dbReference type="EMBL" id="CAF1947423.1"/>
    </source>
</evidence>
<sequence length="51" mass="5575">EKDLSSALLCGRRDRAIGEAGGITYQELEGLADPMRKEVALARKENDSVNK</sequence>
<dbReference type="EMBL" id="HG994371">
    <property type="protein sequence ID" value="CAF1947423.1"/>
    <property type="molecule type" value="Genomic_DNA"/>
</dbReference>
<accession>A0A816LU73</accession>